<dbReference type="PANTHER" id="PTHR11533">
    <property type="entry name" value="PROTEASE M1 ZINC METALLOPROTEASE"/>
    <property type="match status" value="1"/>
</dbReference>
<keyword evidence="4" id="KW-1185">Reference proteome</keyword>
<dbReference type="GO" id="GO:0005615">
    <property type="term" value="C:extracellular space"/>
    <property type="evidence" value="ECO:0007669"/>
    <property type="project" value="TreeGrafter"/>
</dbReference>
<organism evidence="3 4">
    <name type="scientific">Streptomyces tsukubensis (strain DSM 42081 / NBRC 108919 / NRRL 18488 / 9993)</name>
    <dbReference type="NCBI Taxonomy" id="1114943"/>
    <lineage>
        <taxon>Bacteria</taxon>
        <taxon>Bacillati</taxon>
        <taxon>Actinomycetota</taxon>
        <taxon>Actinomycetes</taxon>
        <taxon>Kitasatosporales</taxon>
        <taxon>Streptomycetaceae</taxon>
        <taxon>Streptomyces</taxon>
    </lineage>
</organism>
<dbReference type="EMBL" id="CP029159">
    <property type="protein sequence ID" value="QKM69051.1"/>
    <property type="molecule type" value="Genomic_DNA"/>
</dbReference>
<dbReference type="Pfam" id="PF01433">
    <property type="entry name" value="Peptidase_M1"/>
    <property type="match status" value="1"/>
</dbReference>
<dbReference type="GO" id="GO:0008270">
    <property type="term" value="F:zinc ion binding"/>
    <property type="evidence" value="ECO:0007669"/>
    <property type="project" value="InterPro"/>
</dbReference>
<dbReference type="SUPFAM" id="SSF55486">
    <property type="entry name" value="Metalloproteases ('zincins'), catalytic domain"/>
    <property type="match status" value="1"/>
</dbReference>
<reference evidence="3 4" key="1">
    <citation type="journal article" date="2012" name="J. Bacteriol.">
        <title>Draft genome of Streptomyces tsukubaensis NRRL 18488, the producer of the clinically important immunosuppressant tacrolimus (FK506).</title>
        <authorList>
            <person name="Barreiro C."/>
            <person name="Prieto C."/>
            <person name="Sola-Landa A."/>
            <person name="Solera E."/>
            <person name="Martinez-Castro M."/>
            <person name="Perez-Redondo R."/>
            <person name="Garcia-Estrada C."/>
            <person name="Aparicio J.F."/>
            <person name="Fernandez-Martinez L.T."/>
            <person name="Santos-Aberturas J."/>
            <person name="Salehi-Najafabadi Z."/>
            <person name="Rodriguez-Garcia A."/>
            <person name="Tauch A."/>
            <person name="Martin J.F."/>
        </authorList>
    </citation>
    <scope>NUCLEOTIDE SEQUENCE [LARGE SCALE GENOMIC DNA]</scope>
    <source>
        <strain evidence="4">DSM 42081 / NBRC 108919 / NRRL 18488 / 9993</strain>
    </source>
</reference>
<proteinExistence type="predicted"/>
<dbReference type="PANTHER" id="PTHR11533:SF174">
    <property type="entry name" value="PUROMYCIN-SENSITIVE AMINOPEPTIDASE-RELATED"/>
    <property type="match status" value="1"/>
</dbReference>
<feature type="domain" description="Peptidase M1 membrane alanine aminopeptidase" evidence="2">
    <location>
        <begin position="353"/>
        <end position="487"/>
    </location>
</feature>
<dbReference type="GO" id="GO:0016020">
    <property type="term" value="C:membrane"/>
    <property type="evidence" value="ECO:0007669"/>
    <property type="project" value="TreeGrafter"/>
</dbReference>
<dbReference type="CDD" id="cd09604">
    <property type="entry name" value="M1_APN_like"/>
    <property type="match status" value="1"/>
</dbReference>
<feature type="region of interest" description="Disordered" evidence="1">
    <location>
        <begin position="1"/>
        <end position="36"/>
    </location>
</feature>
<protein>
    <submittedName>
        <fullName evidence="3">M1 family peptidase</fullName>
    </submittedName>
</protein>
<dbReference type="InterPro" id="IPR027268">
    <property type="entry name" value="Peptidase_M4/M1_CTD_sf"/>
</dbReference>
<evidence type="ECO:0000313" key="4">
    <source>
        <dbReference type="Proteomes" id="UP000005940"/>
    </source>
</evidence>
<dbReference type="AlphaFoldDB" id="A0A7G3UHL6"/>
<dbReference type="Proteomes" id="UP000005940">
    <property type="component" value="Chromosome"/>
</dbReference>
<name>A0A7G3UHL6_STRT9</name>
<evidence type="ECO:0000256" key="1">
    <source>
        <dbReference type="SAM" id="MobiDB-lite"/>
    </source>
</evidence>
<dbReference type="GO" id="GO:0043171">
    <property type="term" value="P:peptide catabolic process"/>
    <property type="evidence" value="ECO:0007669"/>
    <property type="project" value="TreeGrafter"/>
</dbReference>
<dbReference type="InterPro" id="IPR014782">
    <property type="entry name" value="Peptidase_M1_dom"/>
</dbReference>
<gene>
    <name evidence="3" type="ORF">STSU_019715</name>
</gene>
<accession>A0A7G3UHL6</accession>
<sequence length="495" mass="52338">MSARRRPGSGPGGPAAAGAQRQPSDPPVRDDRADSAGGCLSRSARLLAVLLGCFALLAPLPGGTPSGNGRPADPARTPASAAYTVELAGDSSGGQWSGRQRVSFTHVSGDPLREVYLRLWGNAPGGCSAPAVTVTHLVGATVDGLRDGCTTLRIALPEPLGPGERHTIGFDLTVRAPELADASGRFGRHGAYSHFGNALPVLAVRDGAGWHLDPFTDTGESFYTLAADFTVVLDHPAALKVPATGTATGTPGTAGRTVTTVTARKVRDFAWSAGPFDTVSHVSAGGVAINVHSGAGIADADARAMLATAVSGLDTHAHAFGAYPYAELDVVVDNDLWFSGMEYPGFVLNRVKTSALLHEIAHQWWYGIVGDDQYQQPWLDESFAEYATELALGRDGSGCWKAVEWSTPQESITNGMAYWDEHPDRYEDVVYLYGACALHDLRRTIGPDAMTRLLRDYVRTHRYGVSTTSAFKAAAQAATAEDLTPFWAAHRIGDG</sequence>
<dbReference type="GO" id="GO:0005737">
    <property type="term" value="C:cytoplasm"/>
    <property type="evidence" value="ECO:0007669"/>
    <property type="project" value="TreeGrafter"/>
</dbReference>
<dbReference type="Gene3D" id="1.10.390.10">
    <property type="entry name" value="Neutral Protease Domain 2"/>
    <property type="match status" value="1"/>
</dbReference>
<evidence type="ECO:0000259" key="2">
    <source>
        <dbReference type="Pfam" id="PF01433"/>
    </source>
</evidence>
<dbReference type="GO" id="GO:0070006">
    <property type="term" value="F:metalloaminopeptidase activity"/>
    <property type="evidence" value="ECO:0007669"/>
    <property type="project" value="TreeGrafter"/>
</dbReference>
<dbReference type="InterPro" id="IPR050344">
    <property type="entry name" value="Peptidase_M1_aminopeptidases"/>
</dbReference>
<dbReference type="GO" id="GO:0042277">
    <property type="term" value="F:peptide binding"/>
    <property type="evidence" value="ECO:0007669"/>
    <property type="project" value="TreeGrafter"/>
</dbReference>
<evidence type="ECO:0000313" key="3">
    <source>
        <dbReference type="EMBL" id="QKM69051.1"/>
    </source>
</evidence>